<dbReference type="GO" id="GO:0004016">
    <property type="term" value="F:adenylate cyclase activity"/>
    <property type="evidence" value="ECO:0007669"/>
    <property type="project" value="TreeGrafter"/>
</dbReference>
<evidence type="ECO:0000313" key="3">
    <source>
        <dbReference type="EMBL" id="XCM78882.1"/>
    </source>
</evidence>
<dbReference type="RefSeq" id="WP_354639121.1">
    <property type="nucleotide sequence ID" value="NZ_CP159872.1"/>
</dbReference>
<name>A0AAU8JRH7_9ACTN</name>
<proteinExistence type="predicted"/>
<dbReference type="SUPFAM" id="SSF48452">
    <property type="entry name" value="TPR-like"/>
    <property type="match status" value="2"/>
</dbReference>
<dbReference type="EMBL" id="CP159872">
    <property type="protein sequence ID" value="XCM78882.1"/>
    <property type="molecule type" value="Genomic_DNA"/>
</dbReference>
<accession>A0AAU8JRH7</accession>
<dbReference type="GO" id="GO:0005737">
    <property type="term" value="C:cytoplasm"/>
    <property type="evidence" value="ECO:0007669"/>
    <property type="project" value="TreeGrafter"/>
</dbReference>
<dbReference type="GO" id="GO:0005524">
    <property type="term" value="F:ATP binding"/>
    <property type="evidence" value="ECO:0007669"/>
    <property type="project" value="UniProtKB-KW"/>
</dbReference>
<protein>
    <submittedName>
        <fullName evidence="3">ATP-binding protein</fullName>
    </submittedName>
</protein>
<sequence>MEENAPRLRDIAAAARGENLQYWLDKLGPVTVRFAWAAALLGTDIKQSLAASISAQGPDQADDSVRQLVKARVLTSMPDGKLEFVHPLIATSIYQAMPASTRTAMHGIAASVIENAGGSLLAAARHLLETHPDGDDVIVKKLRQAADEHLAIGAPEAAQRCLRRALDEPPNEDDRATVLYELGCSALLTDPVATARQLKRALAEEHGLSPELRVDAVFRLSEVLAHAGDLNAAAELCRVESARAPEGPGRLRLEVAHLMYLALGREEVDRPSRSARLEQLSLALPEGTGASQAVHAMRGWDLMLRGLPATEALREADHALEDGRLPGALEWTNTTWNFELPALIGLTFAYTDELARAERLFSDAILGFEIAGWSGAHRGFAYFLMGLARFRRGFLPEAEDFLRRGLRISKRIAPDIPLQWNIVGVLADTLMARGKIEEAWELTREFAFAPPYHPTAMLIPDTATIYGKLLLARGDRQGAITQLTEAGARLDDRGWHNTVWAPWTGYLAQALAPSDPEGARVYADLGVQRATRFGSPSALGTALRLKAAVSDGPQAVALLEDAVGWLGQSPASHEHAHALVDLGSALRRGGRIGEAGEYLYQGMELAQDCGADGLIARARRELAVSGLRPNRLRTLSKDALSQPEWDVAELAVLGIPPQRIAERLNLPLALVHRRLAAVHRKAGTGPDGLAEALGLPEADPGQAD</sequence>
<reference evidence="3" key="1">
    <citation type="submission" date="2024-06" db="EMBL/GenBank/DDBJ databases">
        <title>The genome sequences of Kitasatospora sp. strain HUAS MG31.</title>
        <authorList>
            <person name="Mo P."/>
        </authorList>
    </citation>
    <scope>NUCLEOTIDE SEQUENCE</scope>
    <source>
        <strain evidence="3">HUAS MG31</strain>
    </source>
</reference>
<dbReference type="Gene3D" id="1.25.40.10">
    <property type="entry name" value="Tetratricopeptide repeat domain"/>
    <property type="match status" value="1"/>
</dbReference>
<gene>
    <name evidence="3" type="ORF">ABWK59_08035</name>
</gene>
<organism evidence="3">
    <name type="scientific">Kitasatospora camelliae</name>
    <dbReference type="NCBI Taxonomy" id="3156397"/>
    <lineage>
        <taxon>Bacteria</taxon>
        <taxon>Bacillati</taxon>
        <taxon>Actinomycetota</taxon>
        <taxon>Actinomycetes</taxon>
        <taxon>Kitasatosporales</taxon>
        <taxon>Streptomycetaceae</taxon>
        <taxon>Kitasatospora</taxon>
    </lineage>
</organism>
<evidence type="ECO:0000256" key="1">
    <source>
        <dbReference type="ARBA" id="ARBA00022741"/>
    </source>
</evidence>
<evidence type="ECO:0000256" key="2">
    <source>
        <dbReference type="ARBA" id="ARBA00022840"/>
    </source>
</evidence>
<dbReference type="KEGG" id="kcm:ABWK59_08035"/>
<dbReference type="InterPro" id="IPR011990">
    <property type="entry name" value="TPR-like_helical_dom_sf"/>
</dbReference>
<dbReference type="PANTHER" id="PTHR16305">
    <property type="entry name" value="TESTICULAR SOLUBLE ADENYLYL CYCLASE"/>
    <property type="match status" value="1"/>
</dbReference>
<keyword evidence="1" id="KW-0547">Nucleotide-binding</keyword>
<dbReference type="PANTHER" id="PTHR16305:SF35">
    <property type="entry name" value="TRANSCRIPTIONAL ACTIVATOR DOMAIN"/>
    <property type="match status" value="1"/>
</dbReference>
<dbReference type="AlphaFoldDB" id="A0AAU8JRH7"/>
<keyword evidence="2 3" id="KW-0067">ATP-binding</keyword>